<reference evidence="1 2" key="1">
    <citation type="submission" date="2020-08" db="EMBL/GenBank/DDBJ databases">
        <title>Genomic Encyclopedia of Type Strains, Phase IV (KMG-IV): sequencing the most valuable type-strain genomes for metagenomic binning, comparative biology and taxonomic classification.</title>
        <authorList>
            <person name="Goeker M."/>
        </authorList>
    </citation>
    <scope>NUCLEOTIDE SEQUENCE [LARGE SCALE GENOMIC DNA]</scope>
    <source>
        <strain evidence="1 2">DSM 28760</strain>
    </source>
</reference>
<protein>
    <recommendedName>
        <fullName evidence="3">SapC protein</fullName>
    </recommendedName>
</protein>
<dbReference type="AlphaFoldDB" id="A0A7W6EGL3"/>
<keyword evidence="2" id="KW-1185">Reference proteome</keyword>
<dbReference type="InterPro" id="IPR010836">
    <property type="entry name" value="SapC"/>
</dbReference>
<evidence type="ECO:0008006" key="3">
    <source>
        <dbReference type="Google" id="ProtNLM"/>
    </source>
</evidence>
<proteinExistence type="predicted"/>
<dbReference type="RefSeq" id="WP_183751078.1">
    <property type="nucleotide sequence ID" value="NZ_JACICC010000002.1"/>
</dbReference>
<dbReference type="Proteomes" id="UP000537592">
    <property type="component" value="Unassembled WGS sequence"/>
</dbReference>
<gene>
    <name evidence="1" type="ORF">FHS81_001162</name>
</gene>
<evidence type="ECO:0000313" key="1">
    <source>
        <dbReference type="EMBL" id="MBB3809092.1"/>
    </source>
</evidence>
<accession>A0A7W6EGL3</accession>
<organism evidence="1 2">
    <name type="scientific">Pseudochelatococcus contaminans</name>
    <dbReference type="NCBI Taxonomy" id="1538103"/>
    <lineage>
        <taxon>Bacteria</taxon>
        <taxon>Pseudomonadati</taxon>
        <taxon>Pseudomonadota</taxon>
        <taxon>Alphaproteobacteria</taxon>
        <taxon>Hyphomicrobiales</taxon>
        <taxon>Chelatococcaceae</taxon>
        <taxon>Pseudochelatococcus</taxon>
    </lineage>
</organism>
<evidence type="ECO:0000313" key="2">
    <source>
        <dbReference type="Proteomes" id="UP000537592"/>
    </source>
</evidence>
<name>A0A7W6EGL3_9HYPH</name>
<sequence>MADIQAITFSGFGDKAWQPFDSLDFAAGMQVAGITASELRKAVGSFLLGFLPGERPTFVALLGLRQRSNLFVGLDGKWRGPYVPAVLRGYPFRLLTAGSGEFALGYDVDSGLLRLSGEGEPFFNADGQPADRVRQTLQFLLNIRQGLEAATLAVEKLQAHDVLEPWPIRVGEGEGLIGVDGLLRVNEARLNALGPDALADLRDSGALALAYAHLLSTDNAQVLAQLETLHAHETEAAQKHQKQVASTFGLDTDGTIQIDWDAVLSDGKL</sequence>
<comment type="caution">
    <text evidence="1">The sequence shown here is derived from an EMBL/GenBank/DDBJ whole genome shotgun (WGS) entry which is preliminary data.</text>
</comment>
<dbReference type="Pfam" id="PF07277">
    <property type="entry name" value="SapC"/>
    <property type="match status" value="1"/>
</dbReference>
<dbReference type="EMBL" id="JACICC010000002">
    <property type="protein sequence ID" value="MBB3809092.1"/>
    <property type="molecule type" value="Genomic_DNA"/>
</dbReference>